<sequence length="213" mass="22274">MKLRGTLGGLNLLIESEDTAGSVADTLSARPDLLQTSVTLELAGDTDPLALEAALAAVRAAGGTVTRVRTPKATIPTQVRVSAPPPEDPRAQDDTRTVILQHGLRAGFRGEYRGSVVVLGDVNPGAELIAGGDVIVMGALRGVVHAGADGRQDAIVYARPIASAQIRIADALARAPESSSMDSMKRREASPEAELARLQDGSIQIEAYHPQRS</sequence>
<reference evidence="7" key="1">
    <citation type="submission" date="2024-06" db="EMBL/GenBank/DDBJ databases">
        <title>Draft Genome Sequence of Deinococcus sonorensis Type Strain KR-87, a Biofilm Producing Representative of the Genus Deinococcus.</title>
        <authorList>
            <person name="Boren L.S."/>
            <person name="Grosso R.A."/>
            <person name="Hugenberg-Cox A.N."/>
            <person name="Hill J.T.E."/>
            <person name="Albert C.M."/>
            <person name="Tuohy J.M."/>
        </authorList>
    </citation>
    <scope>NUCLEOTIDE SEQUENCE</scope>
    <source>
        <strain evidence="7">KR-87</strain>
    </source>
</reference>
<dbReference type="PANTHER" id="PTHR34108:SF1">
    <property type="entry name" value="SEPTUM SITE-DETERMINING PROTEIN MINC"/>
    <property type="match status" value="1"/>
</dbReference>
<organism evidence="7">
    <name type="scientific">Deinococcus sonorensis KR-87</name>
    <dbReference type="NCBI Taxonomy" id="694439"/>
    <lineage>
        <taxon>Bacteria</taxon>
        <taxon>Thermotogati</taxon>
        <taxon>Deinococcota</taxon>
        <taxon>Deinococci</taxon>
        <taxon>Deinococcales</taxon>
        <taxon>Deinococcaceae</taxon>
        <taxon>Deinococcus</taxon>
    </lineage>
</organism>
<comment type="function">
    <text evidence="4">Cell division inhibitor that blocks the formation of polar Z ring septums. Rapidly oscillates between the poles of the cell to destabilize FtsZ filaments that have formed before they mature into polar Z rings. Prevents FtsZ polymerization.</text>
</comment>
<comment type="similarity">
    <text evidence="4">Belongs to the MinC family.</text>
</comment>
<evidence type="ECO:0000313" key="7">
    <source>
        <dbReference type="EMBL" id="XBV85177.1"/>
    </source>
</evidence>
<dbReference type="PANTHER" id="PTHR34108">
    <property type="entry name" value="SEPTUM SITE-DETERMINING PROTEIN MINC"/>
    <property type="match status" value="1"/>
</dbReference>
<feature type="domain" description="Septum formation inhibitor MinC C-terminal" evidence="6">
    <location>
        <begin position="100"/>
        <end position="205"/>
    </location>
</feature>
<evidence type="ECO:0000256" key="3">
    <source>
        <dbReference type="ARBA" id="ARBA00023306"/>
    </source>
</evidence>
<keyword evidence="2 4" id="KW-0717">Septation</keyword>
<accession>A0AAU7U9M1</accession>
<dbReference type="SUPFAM" id="SSF63848">
    <property type="entry name" value="Cell-division inhibitor MinC, C-terminal domain"/>
    <property type="match status" value="1"/>
</dbReference>
<dbReference type="GO" id="GO:0000902">
    <property type="term" value="P:cell morphogenesis"/>
    <property type="evidence" value="ECO:0007669"/>
    <property type="project" value="InterPro"/>
</dbReference>
<dbReference type="EMBL" id="CP158299">
    <property type="protein sequence ID" value="XBV85177.1"/>
    <property type="molecule type" value="Genomic_DNA"/>
</dbReference>
<feature type="compositionally biased region" description="Basic and acidic residues" evidence="5">
    <location>
        <begin position="183"/>
        <end position="197"/>
    </location>
</feature>
<evidence type="ECO:0000256" key="2">
    <source>
        <dbReference type="ARBA" id="ARBA00023210"/>
    </source>
</evidence>
<dbReference type="GO" id="GO:0000917">
    <property type="term" value="P:division septum assembly"/>
    <property type="evidence" value="ECO:0007669"/>
    <property type="project" value="UniProtKB-KW"/>
</dbReference>
<dbReference type="HAMAP" id="MF_00267">
    <property type="entry name" value="MinC"/>
    <property type="match status" value="1"/>
</dbReference>
<evidence type="ECO:0000256" key="5">
    <source>
        <dbReference type="SAM" id="MobiDB-lite"/>
    </source>
</evidence>
<dbReference type="InterPro" id="IPR036145">
    <property type="entry name" value="MinC_C_sf"/>
</dbReference>
<protein>
    <recommendedName>
        <fullName evidence="4">Probable septum site-determining protein MinC</fullName>
    </recommendedName>
</protein>
<name>A0AAU7U9M1_9DEIO</name>
<dbReference type="InterPro" id="IPR016098">
    <property type="entry name" value="CAP/MinC_C"/>
</dbReference>
<comment type="subunit">
    <text evidence="4">Interacts with MinD and FtsZ.</text>
</comment>
<dbReference type="RefSeq" id="WP_350243214.1">
    <property type="nucleotide sequence ID" value="NZ_CP158299.1"/>
</dbReference>
<dbReference type="Pfam" id="PF03775">
    <property type="entry name" value="MinC_C"/>
    <property type="match status" value="1"/>
</dbReference>
<dbReference type="AlphaFoldDB" id="A0AAU7U9M1"/>
<keyword evidence="1 4" id="KW-0132">Cell division</keyword>
<dbReference type="InterPro" id="IPR013033">
    <property type="entry name" value="MinC"/>
</dbReference>
<dbReference type="GO" id="GO:1901891">
    <property type="term" value="P:regulation of cell septum assembly"/>
    <property type="evidence" value="ECO:0007669"/>
    <property type="project" value="InterPro"/>
</dbReference>
<dbReference type="InterPro" id="IPR005526">
    <property type="entry name" value="Septum_form_inhib_MinC_C"/>
</dbReference>
<keyword evidence="3 4" id="KW-0131">Cell cycle</keyword>
<evidence type="ECO:0000256" key="4">
    <source>
        <dbReference type="HAMAP-Rule" id="MF_00267"/>
    </source>
</evidence>
<proteinExistence type="inferred from homology"/>
<evidence type="ECO:0000256" key="1">
    <source>
        <dbReference type="ARBA" id="ARBA00022618"/>
    </source>
</evidence>
<gene>
    <name evidence="4" type="primary">minC</name>
    <name evidence="7" type="ORF">ABOD76_17295</name>
</gene>
<feature type="region of interest" description="Disordered" evidence="5">
    <location>
        <begin position="174"/>
        <end position="213"/>
    </location>
</feature>
<evidence type="ECO:0000259" key="6">
    <source>
        <dbReference type="Pfam" id="PF03775"/>
    </source>
</evidence>
<dbReference type="KEGG" id="dsc:ABOD76_17295"/>
<dbReference type="Gene3D" id="2.160.20.70">
    <property type="match status" value="1"/>
</dbReference>